<evidence type="ECO:0000313" key="1">
    <source>
        <dbReference type="EMBL" id="CAB3983678.1"/>
    </source>
</evidence>
<name>A0A6S7FVR0_PARCT</name>
<sequence length="539" mass="60996">MLWGGTHVGRSCITHYRVKAARHHKLEYGRGAPVPDSRSSRMRVSTVQLDHFLTFITSPHVVQDLPFGQRHIPLSNGKIMETPNVIRTMIKQRIITQYSQFCSETNFIPFSPSTMHRILSSCPASVRKSLQGLDYIAAEGATAFDDLLSVLEKLIDHGLDHHTVQRLQLALKEGKQYLKTDYKVHVMQASTTADHCLSFALSDSKDKSLTQKCDHPHNQFCQSCEKLKSTLSEVKSLVNTTGVAEDKDDLLYCYEQAAQAINAWKSHILRSVQQDKARTDILELLDNTSALITQDWAMKFLPQKYRETQQDWFGKRGISWHISVIVRKVNGKLQNQTMIHIVKNAPQESETVLWIMEHTLATIKKEHPELSTAYFRQDNAGCYHSVAVLSACVDITRQTGVHIKRVDFSDPQGGKGACDRKAATVKGHVRRFINEGHDVLTAEDFRQAILSFGGLNGVRVALLDQITTKVSVKGKWEGVSHLFCTQMMHMVSVFGGLMILAKGKHYHGENFLFSVQESLWKLRAPLKIKKKKQKRVEKT</sequence>
<proteinExistence type="predicted"/>
<dbReference type="AlphaFoldDB" id="A0A6S7FVR0"/>
<organism evidence="1 2">
    <name type="scientific">Paramuricea clavata</name>
    <name type="common">Red gorgonian</name>
    <name type="synonym">Violescent sea-whip</name>
    <dbReference type="NCBI Taxonomy" id="317549"/>
    <lineage>
        <taxon>Eukaryota</taxon>
        <taxon>Metazoa</taxon>
        <taxon>Cnidaria</taxon>
        <taxon>Anthozoa</taxon>
        <taxon>Octocorallia</taxon>
        <taxon>Malacalcyonacea</taxon>
        <taxon>Plexauridae</taxon>
        <taxon>Paramuricea</taxon>
    </lineage>
</organism>
<keyword evidence="2" id="KW-1185">Reference proteome</keyword>
<dbReference type="EMBL" id="CACRXK020000642">
    <property type="protein sequence ID" value="CAB3983678.1"/>
    <property type="molecule type" value="Genomic_DNA"/>
</dbReference>
<comment type="caution">
    <text evidence="1">The sequence shown here is derived from an EMBL/GenBank/DDBJ whole genome shotgun (WGS) entry which is preliminary data.</text>
</comment>
<dbReference type="Proteomes" id="UP001152795">
    <property type="component" value="Unassembled WGS sequence"/>
</dbReference>
<accession>A0A6S7FVR0</accession>
<dbReference type="PANTHER" id="PTHR33845">
    <property type="entry name" value="C2H2-TYPE DOMAIN-CONTAINING PROTEIN"/>
    <property type="match status" value="1"/>
</dbReference>
<protein>
    <submittedName>
        <fullName evidence="1">Uncharacterized protein</fullName>
    </submittedName>
</protein>
<gene>
    <name evidence="1" type="ORF">PACLA_8A068735</name>
</gene>
<dbReference type="PANTHER" id="PTHR33845:SF1">
    <property type="entry name" value="C2H2-TYPE DOMAIN-CONTAINING PROTEIN"/>
    <property type="match status" value="1"/>
</dbReference>
<dbReference type="OrthoDB" id="5988132at2759"/>
<evidence type="ECO:0000313" key="2">
    <source>
        <dbReference type="Proteomes" id="UP001152795"/>
    </source>
</evidence>
<reference evidence="1" key="1">
    <citation type="submission" date="2020-04" db="EMBL/GenBank/DDBJ databases">
        <authorList>
            <person name="Alioto T."/>
            <person name="Alioto T."/>
            <person name="Gomez Garrido J."/>
        </authorList>
    </citation>
    <scope>NUCLEOTIDE SEQUENCE</scope>
    <source>
        <strain evidence="1">A484AB</strain>
    </source>
</reference>